<dbReference type="EMBL" id="BIFR01000001">
    <property type="protein sequence ID" value="GCE11406.1"/>
    <property type="molecule type" value="Genomic_DNA"/>
</dbReference>
<reference evidence="3" key="1">
    <citation type="submission" date="2018-12" db="EMBL/GenBank/DDBJ databases">
        <title>Tengunoibacter tsumagoiensis gen. nov., sp. nov., Dictyobacter kobayashii sp. nov., D. alpinus sp. nov., and D. joshuensis sp. nov. and description of Dictyobacteraceae fam. nov. within the order Ktedonobacterales isolated from Tengu-no-mugimeshi.</title>
        <authorList>
            <person name="Wang C.M."/>
            <person name="Zheng Y."/>
            <person name="Sakai Y."/>
            <person name="Toyoda A."/>
            <person name="Minakuchi Y."/>
            <person name="Abe K."/>
            <person name="Yokota A."/>
            <person name="Yabe S."/>
        </authorList>
    </citation>
    <scope>NUCLEOTIDE SEQUENCE [LARGE SCALE GENOMIC DNA]</scope>
    <source>
        <strain evidence="3">Uno3</strain>
    </source>
</reference>
<dbReference type="Proteomes" id="UP000287352">
    <property type="component" value="Unassembled WGS sequence"/>
</dbReference>
<evidence type="ECO:0000313" key="3">
    <source>
        <dbReference type="Proteomes" id="UP000287352"/>
    </source>
</evidence>
<gene>
    <name evidence="2" type="ORF">KTT_12650</name>
</gene>
<accession>A0A401ZX37</accession>
<dbReference type="SUPFAM" id="SSF109854">
    <property type="entry name" value="DinB/YfiT-like putative metalloenzymes"/>
    <property type="match status" value="1"/>
</dbReference>
<feature type="domain" description="DinB-like" evidence="1">
    <location>
        <begin position="13"/>
        <end position="148"/>
    </location>
</feature>
<name>A0A401ZX37_9CHLR</name>
<evidence type="ECO:0000259" key="1">
    <source>
        <dbReference type="Pfam" id="PF12867"/>
    </source>
</evidence>
<dbReference type="AlphaFoldDB" id="A0A401ZX37"/>
<dbReference type="RefSeq" id="WP_126579124.1">
    <property type="nucleotide sequence ID" value="NZ_BIFR01000001.1"/>
</dbReference>
<dbReference type="InterPro" id="IPR024775">
    <property type="entry name" value="DinB-like"/>
</dbReference>
<dbReference type="Pfam" id="PF12867">
    <property type="entry name" value="DinB_2"/>
    <property type="match status" value="1"/>
</dbReference>
<keyword evidence="3" id="KW-1185">Reference proteome</keyword>
<protein>
    <recommendedName>
        <fullName evidence="1">DinB-like domain-containing protein</fullName>
    </recommendedName>
</protein>
<evidence type="ECO:0000313" key="2">
    <source>
        <dbReference type="EMBL" id="GCE11406.1"/>
    </source>
</evidence>
<proteinExistence type="predicted"/>
<dbReference type="OrthoDB" id="156023at2"/>
<dbReference type="InterPro" id="IPR034660">
    <property type="entry name" value="DinB/YfiT-like"/>
</dbReference>
<organism evidence="2 3">
    <name type="scientific">Tengunoibacter tsumagoiensis</name>
    <dbReference type="NCBI Taxonomy" id="2014871"/>
    <lineage>
        <taxon>Bacteria</taxon>
        <taxon>Bacillati</taxon>
        <taxon>Chloroflexota</taxon>
        <taxon>Ktedonobacteria</taxon>
        <taxon>Ktedonobacterales</taxon>
        <taxon>Dictyobacteraceae</taxon>
        <taxon>Tengunoibacter</taxon>
    </lineage>
</organism>
<comment type="caution">
    <text evidence="2">The sequence shown here is derived from an EMBL/GenBank/DDBJ whole genome shotgun (WGS) entry which is preliminary data.</text>
</comment>
<sequence length="155" mass="18011">METLYTDLLNRLAAIPERIQQVVQGRNQSDYERHPFASEWSLVEIFAHIRASDDIIAPRVLMILTRERPAFMDFDERRWAELAGYIEADINLSLQTFTLRRAELVRTLKGIAPGAWERIGIHEINGPQTLRMMLQGFIAHEEGHCQQIEALWARK</sequence>
<dbReference type="Gene3D" id="1.20.120.450">
    <property type="entry name" value="dinb family like domain"/>
    <property type="match status" value="1"/>
</dbReference>